<evidence type="ECO:0000256" key="1">
    <source>
        <dbReference type="ARBA" id="ARBA00023002"/>
    </source>
</evidence>
<dbReference type="AlphaFoldDB" id="A0A2S9ZVW8"/>
<sequence length="417" mass="46573">MENVRPADRVRRRSACASDRSQPRRGKGRTRPPPPPPHLLLHSLVTRLSCWYQVDFCFSVLLSLSLFLHTHTHTHTLAPLSVDKMVRTVQLSTSVSIPQLGYGAMGLSQGYGKADDDTSRETLRHAIKIGYNLWNTATVYGPDQHNEKLLGSVLREGDNRSKVIVTTKWGVKWDNGDLVTDGSPEFARQCIDQSIENLGSAPDMWLLHRIDKKVPVEESVKAMEEARQAGKCKYIGLSAMSANTLRRAAKVAKIDFVEMEFSPFETGIEDSGVIDACKELGVKIFAYSPLGHGFLTGRFRSFEDVLKDGDMRGSGAFPRFNKEVWDHNFKLVEALEKIAEKKGCKASQLALAWAMQVHGNLIIPIPGTKSIKYLEENFAANDVVLSQAEMDEIRKVIKENPIKGAQYGEKFQALMDE</sequence>
<dbReference type="InterPro" id="IPR036812">
    <property type="entry name" value="NAD(P)_OxRdtase_dom_sf"/>
</dbReference>
<dbReference type="Proteomes" id="UP000239560">
    <property type="component" value="Unassembled WGS sequence"/>
</dbReference>
<dbReference type="GO" id="GO:0005737">
    <property type="term" value="C:cytoplasm"/>
    <property type="evidence" value="ECO:0007669"/>
    <property type="project" value="TreeGrafter"/>
</dbReference>
<dbReference type="InterPro" id="IPR050791">
    <property type="entry name" value="Aldo-Keto_reductase"/>
</dbReference>
<dbReference type="PANTHER" id="PTHR43625:SF7">
    <property type="entry name" value="REDUCTASE (YAKC), PUTATIVE (AFU_ORTHOLOGUE AFUA_8G01560)-RELATED"/>
    <property type="match status" value="1"/>
</dbReference>
<dbReference type="Pfam" id="PF00248">
    <property type="entry name" value="Aldo_ket_red"/>
    <property type="match status" value="1"/>
</dbReference>
<accession>A0A2S9ZVW8</accession>
<dbReference type="GO" id="GO:0016491">
    <property type="term" value="F:oxidoreductase activity"/>
    <property type="evidence" value="ECO:0007669"/>
    <property type="project" value="UniProtKB-KW"/>
</dbReference>
<organism evidence="4 5">
    <name type="scientific">Rhodotorula toruloides</name>
    <name type="common">Yeast</name>
    <name type="synonym">Rhodosporidium toruloides</name>
    <dbReference type="NCBI Taxonomy" id="5286"/>
    <lineage>
        <taxon>Eukaryota</taxon>
        <taxon>Fungi</taxon>
        <taxon>Dikarya</taxon>
        <taxon>Basidiomycota</taxon>
        <taxon>Pucciniomycotina</taxon>
        <taxon>Microbotryomycetes</taxon>
        <taxon>Sporidiobolales</taxon>
        <taxon>Sporidiobolaceae</taxon>
        <taxon>Rhodotorula</taxon>
    </lineage>
</organism>
<dbReference type="OrthoDB" id="37537at2759"/>
<proteinExistence type="predicted"/>
<gene>
    <name evidence="4" type="ORF">AAT19DRAFT_11550</name>
</gene>
<dbReference type="InterPro" id="IPR023210">
    <property type="entry name" value="NADP_OxRdtase_dom"/>
</dbReference>
<dbReference type="PANTHER" id="PTHR43625">
    <property type="entry name" value="AFLATOXIN B1 ALDEHYDE REDUCTASE"/>
    <property type="match status" value="1"/>
</dbReference>
<evidence type="ECO:0000313" key="4">
    <source>
        <dbReference type="EMBL" id="PRQ69897.1"/>
    </source>
</evidence>
<keyword evidence="1" id="KW-0560">Oxidoreductase</keyword>
<protein>
    <submittedName>
        <fullName evidence="4">Aldo/keto reductase</fullName>
    </submittedName>
</protein>
<comment type="caution">
    <text evidence="4">The sequence shown here is derived from an EMBL/GenBank/DDBJ whole genome shotgun (WGS) entry which is preliminary data.</text>
</comment>
<dbReference type="Gene3D" id="3.20.20.100">
    <property type="entry name" value="NADP-dependent oxidoreductase domain"/>
    <property type="match status" value="1"/>
</dbReference>
<dbReference type="EMBL" id="LCTV02000017">
    <property type="protein sequence ID" value="PRQ69897.1"/>
    <property type="molecule type" value="Genomic_DNA"/>
</dbReference>
<feature type="region of interest" description="Disordered" evidence="2">
    <location>
        <begin position="1"/>
        <end position="37"/>
    </location>
</feature>
<evidence type="ECO:0000313" key="5">
    <source>
        <dbReference type="Proteomes" id="UP000239560"/>
    </source>
</evidence>
<reference evidence="4 5" key="1">
    <citation type="journal article" date="2018" name="Elife">
        <title>Functional genomics of lipid metabolism in the oleaginous yeast Rhodosporidium toruloides.</title>
        <authorList>
            <person name="Coradetti S.T."/>
            <person name="Pinel D."/>
            <person name="Geiselman G."/>
            <person name="Ito M."/>
            <person name="Mondo S."/>
            <person name="Reilly M.C."/>
            <person name="Cheng Y.F."/>
            <person name="Bauer S."/>
            <person name="Grigoriev I."/>
            <person name="Gladden J.M."/>
            <person name="Simmons B.A."/>
            <person name="Brem R."/>
            <person name="Arkin A.P."/>
            <person name="Skerker J.M."/>
        </authorList>
    </citation>
    <scope>NUCLEOTIDE SEQUENCE [LARGE SCALE GENOMIC DNA]</scope>
    <source>
        <strain evidence="4 5">NBRC 0880</strain>
    </source>
</reference>
<dbReference type="SUPFAM" id="SSF51430">
    <property type="entry name" value="NAD(P)-linked oxidoreductase"/>
    <property type="match status" value="1"/>
</dbReference>
<evidence type="ECO:0000259" key="3">
    <source>
        <dbReference type="Pfam" id="PF00248"/>
    </source>
</evidence>
<name>A0A2S9ZVW8_RHOTO</name>
<evidence type="ECO:0000256" key="2">
    <source>
        <dbReference type="SAM" id="MobiDB-lite"/>
    </source>
</evidence>
<feature type="domain" description="NADP-dependent oxidoreductase" evidence="3">
    <location>
        <begin position="100"/>
        <end position="397"/>
    </location>
</feature>
<dbReference type="CDD" id="cd19076">
    <property type="entry name" value="AKR_AKR13A_13D"/>
    <property type="match status" value="1"/>
</dbReference>